<evidence type="ECO:0000259" key="1">
    <source>
        <dbReference type="PROSITE" id="PS52015"/>
    </source>
</evidence>
<protein>
    <submittedName>
        <fullName evidence="2">Energy transducer TonB</fullName>
    </submittedName>
</protein>
<comment type="caution">
    <text evidence="2">The sequence shown here is derived from an EMBL/GenBank/DDBJ whole genome shotgun (WGS) entry which is preliminary data.</text>
</comment>
<accession>A0ABV8ZBP4</accession>
<gene>
    <name evidence="2" type="ORF">ACFO3N_05465</name>
</gene>
<dbReference type="PROSITE" id="PS52015">
    <property type="entry name" value="TONB_CTD"/>
    <property type="match status" value="1"/>
</dbReference>
<organism evidence="2 3">
    <name type="scientific">Flavobacterium chungangensis</name>
    <dbReference type="NCBI Taxonomy" id="2708132"/>
    <lineage>
        <taxon>Bacteria</taxon>
        <taxon>Pseudomonadati</taxon>
        <taxon>Bacteroidota</taxon>
        <taxon>Flavobacteriia</taxon>
        <taxon>Flavobacteriales</taxon>
        <taxon>Flavobacteriaceae</taxon>
        <taxon>Flavobacterium</taxon>
    </lineage>
</organism>
<dbReference type="Gene3D" id="3.30.1150.10">
    <property type="match status" value="1"/>
</dbReference>
<sequence>MERKGKITIPEPCHEDWNKMTPTENGRFCLSCSKTVIDFSSMLPEEIQHYFIQNQNDKICGRFKQSQLDTITIQIPNRVLYSQTNYHKMFLLALFIAMGTTLFSCADKEGNKQKIDQIEIVDNSTQNQDEDVSSCYGHEIESKKEKTKTPRERITMGAVLPPIASENERLHFKYSIIYNAVDLDILPAPKNGMKKFYSYFAKNYNASKEGEMSVLFVVERDGTLSNFRVTKNKSSENEAKVIKVLESGPKWIPGKTNNQFVRSTFILPITFK</sequence>
<evidence type="ECO:0000313" key="3">
    <source>
        <dbReference type="Proteomes" id="UP001596003"/>
    </source>
</evidence>
<dbReference type="Pfam" id="PF03544">
    <property type="entry name" value="TonB_C"/>
    <property type="match status" value="1"/>
</dbReference>
<dbReference type="RefSeq" id="WP_379795889.1">
    <property type="nucleotide sequence ID" value="NZ_JBHSFY010000003.1"/>
</dbReference>
<evidence type="ECO:0000313" key="2">
    <source>
        <dbReference type="EMBL" id="MFC4476505.1"/>
    </source>
</evidence>
<reference evidence="3" key="1">
    <citation type="journal article" date="2019" name="Int. J. Syst. Evol. Microbiol.">
        <title>The Global Catalogue of Microorganisms (GCM) 10K type strain sequencing project: providing services to taxonomists for standard genome sequencing and annotation.</title>
        <authorList>
            <consortium name="The Broad Institute Genomics Platform"/>
            <consortium name="The Broad Institute Genome Sequencing Center for Infectious Disease"/>
            <person name="Wu L."/>
            <person name="Ma J."/>
        </authorList>
    </citation>
    <scope>NUCLEOTIDE SEQUENCE [LARGE SCALE GENOMIC DNA]</scope>
    <source>
        <strain evidence="3">NBRC 103627</strain>
    </source>
</reference>
<proteinExistence type="predicted"/>
<dbReference type="SUPFAM" id="SSF74653">
    <property type="entry name" value="TolA/TonB C-terminal domain"/>
    <property type="match status" value="1"/>
</dbReference>
<name>A0ABV8ZBP4_9FLAO</name>
<dbReference type="InterPro" id="IPR037682">
    <property type="entry name" value="TonB_C"/>
</dbReference>
<keyword evidence="3" id="KW-1185">Reference proteome</keyword>
<feature type="domain" description="TonB C-terminal" evidence="1">
    <location>
        <begin position="184"/>
        <end position="272"/>
    </location>
</feature>
<dbReference type="Proteomes" id="UP001596003">
    <property type="component" value="Unassembled WGS sequence"/>
</dbReference>
<dbReference type="EMBL" id="JBHSFY010000003">
    <property type="protein sequence ID" value="MFC4476505.1"/>
    <property type="molecule type" value="Genomic_DNA"/>
</dbReference>